<dbReference type="InterPro" id="IPR024032">
    <property type="entry name" value="rSAM_paired_HxsC"/>
</dbReference>
<dbReference type="InterPro" id="IPR058240">
    <property type="entry name" value="rSAM_sf"/>
</dbReference>
<dbReference type="PANTHER" id="PTHR11228">
    <property type="entry name" value="RADICAL SAM DOMAIN PROTEIN"/>
    <property type="match status" value="1"/>
</dbReference>
<reference evidence="7" key="1">
    <citation type="journal article" date="2020" name="mSystems">
        <title>Genome- and Community-Level Interaction Insights into Carbon Utilization and Element Cycling Functions of Hydrothermarchaeota in Hydrothermal Sediment.</title>
        <authorList>
            <person name="Zhou Z."/>
            <person name="Liu Y."/>
            <person name="Xu W."/>
            <person name="Pan J."/>
            <person name="Luo Z.H."/>
            <person name="Li M."/>
        </authorList>
    </citation>
    <scope>NUCLEOTIDE SEQUENCE [LARGE SCALE GENOMIC DNA]</scope>
    <source>
        <strain evidence="7">SpSt-200</strain>
    </source>
</reference>
<evidence type="ECO:0000256" key="2">
    <source>
        <dbReference type="ARBA" id="ARBA00022691"/>
    </source>
</evidence>
<accession>A0A7C2B909</accession>
<dbReference type="EMBL" id="DSIN01000016">
    <property type="protein sequence ID" value="HEF25395.1"/>
    <property type="molecule type" value="Genomic_DNA"/>
</dbReference>
<dbReference type="Pfam" id="PF04055">
    <property type="entry name" value="Radical_SAM"/>
    <property type="match status" value="1"/>
</dbReference>
<dbReference type="InterPro" id="IPR050377">
    <property type="entry name" value="Radical_SAM_PqqE_MftC-like"/>
</dbReference>
<evidence type="ECO:0000256" key="5">
    <source>
        <dbReference type="ARBA" id="ARBA00023014"/>
    </source>
</evidence>
<dbReference type="Gene3D" id="3.20.20.70">
    <property type="entry name" value="Aldolase class I"/>
    <property type="match status" value="1"/>
</dbReference>
<dbReference type="CDD" id="cd01335">
    <property type="entry name" value="Radical_SAM"/>
    <property type="match status" value="1"/>
</dbReference>
<dbReference type="PANTHER" id="PTHR11228:SF7">
    <property type="entry name" value="PQQA PEPTIDE CYCLASE"/>
    <property type="match status" value="1"/>
</dbReference>
<evidence type="ECO:0000256" key="4">
    <source>
        <dbReference type="ARBA" id="ARBA00023004"/>
    </source>
</evidence>
<organism evidence="7">
    <name type="scientific">Pseudomonas graminis</name>
    <dbReference type="NCBI Taxonomy" id="158627"/>
    <lineage>
        <taxon>Bacteria</taxon>
        <taxon>Pseudomonadati</taxon>
        <taxon>Pseudomonadota</taxon>
        <taxon>Gammaproteobacteria</taxon>
        <taxon>Pseudomonadales</taxon>
        <taxon>Pseudomonadaceae</taxon>
        <taxon>Pseudomonas</taxon>
    </lineage>
</organism>
<comment type="caution">
    <text evidence="7">The sequence shown here is derived from an EMBL/GenBank/DDBJ whole genome shotgun (WGS) entry which is preliminary data.</text>
</comment>
<gene>
    <name evidence="7" type="primary">hxsC</name>
    <name evidence="7" type="ORF">ENP23_06445</name>
</gene>
<keyword evidence="2" id="KW-0949">S-adenosyl-L-methionine</keyword>
<dbReference type="SFLD" id="SFLDS00029">
    <property type="entry name" value="Radical_SAM"/>
    <property type="match status" value="1"/>
</dbReference>
<dbReference type="SFLD" id="SFLDG01103">
    <property type="entry name" value="Uncharacterised_Radical_SAM_Su"/>
    <property type="match status" value="1"/>
</dbReference>
<dbReference type="InterPro" id="IPR007197">
    <property type="entry name" value="rSAM"/>
</dbReference>
<keyword evidence="3" id="KW-0479">Metal-binding</keyword>
<dbReference type="GO" id="GO:0046872">
    <property type="term" value="F:metal ion binding"/>
    <property type="evidence" value="ECO:0007669"/>
    <property type="project" value="UniProtKB-KW"/>
</dbReference>
<dbReference type="InterPro" id="IPR013785">
    <property type="entry name" value="Aldolase_TIM"/>
</dbReference>
<dbReference type="SUPFAM" id="SSF102114">
    <property type="entry name" value="Radical SAM enzymes"/>
    <property type="match status" value="1"/>
</dbReference>
<feature type="domain" description="Radical SAM core" evidence="6">
    <location>
        <begin position="113"/>
        <end position="271"/>
    </location>
</feature>
<protein>
    <submittedName>
        <fullName evidence="7">His-Xaa-Ser system radical SAM maturase HxsC</fullName>
    </submittedName>
</protein>
<evidence type="ECO:0000259" key="6">
    <source>
        <dbReference type="Pfam" id="PF04055"/>
    </source>
</evidence>
<dbReference type="AlphaFoldDB" id="A0A7C2B909"/>
<dbReference type="NCBIfam" id="TIGR03977">
    <property type="entry name" value="rSAM_pair_HxsC"/>
    <property type="match status" value="1"/>
</dbReference>
<keyword evidence="4" id="KW-0408">Iron</keyword>
<evidence type="ECO:0000256" key="3">
    <source>
        <dbReference type="ARBA" id="ARBA00022723"/>
    </source>
</evidence>
<dbReference type="GO" id="GO:0003824">
    <property type="term" value="F:catalytic activity"/>
    <property type="evidence" value="ECO:0007669"/>
    <property type="project" value="InterPro"/>
</dbReference>
<proteinExistence type="predicted"/>
<dbReference type="GO" id="GO:0051536">
    <property type="term" value="F:iron-sulfur cluster binding"/>
    <property type="evidence" value="ECO:0007669"/>
    <property type="project" value="UniProtKB-KW"/>
</dbReference>
<keyword evidence="5" id="KW-0411">Iron-sulfur</keyword>
<evidence type="ECO:0000313" key="7">
    <source>
        <dbReference type="EMBL" id="HEF25395.1"/>
    </source>
</evidence>
<sequence>MRKIRARTHGIEFRLVARVTTLAKLSGEWRPELNFLIGACDPNEVATLHQLRAAGLTNIIRLSRALGIEEIDGPTVILQSEDLKEGDIVAVADHMNHAHVLYRLADQHHTVFLTNRCNSYCLMCSQPPTPTDDSWLIDEAVQVAAHMCDAPAVLGFSGGEPLLLGDRLREILDAYIQLPGDTRYELLSNGRLLANPMVAESVLKGLGTRVTWMVPLYGHADFLHDFVVQSTGAFEQTLAGLLTLRRFEQSIQLRIVLIRPVLECLPELCEFISRNLPFVREVALIACEPIGFALANPELTDLDLRDWSGELGKGFRALQRGNIPAILMNTPLCTIPENLWPHAHKSISDWKRTFVEECSDCAVRDDCSGLFSWHQPGKQAIKINRIEGIINV</sequence>
<evidence type="ECO:0000256" key="1">
    <source>
        <dbReference type="ARBA" id="ARBA00001966"/>
    </source>
</evidence>
<comment type="cofactor">
    <cofactor evidence="1">
        <name>[4Fe-4S] cluster</name>
        <dbReference type="ChEBI" id="CHEBI:49883"/>
    </cofactor>
</comment>
<name>A0A7C2B909_9PSED</name>